<proteinExistence type="inferred from homology"/>
<dbReference type="PRINTS" id="PR00979">
    <property type="entry name" value="TAFAZZIN"/>
</dbReference>
<evidence type="ECO:0000256" key="11">
    <source>
        <dbReference type="ARBA" id="ARBA00047906"/>
    </source>
</evidence>
<keyword evidence="5" id="KW-0999">Mitochondrion inner membrane</keyword>
<evidence type="ECO:0000256" key="10">
    <source>
        <dbReference type="ARBA" id="ARBA00024323"/>
    </source>
</evidence>
<keyword evidence="8" id="KW-0472">Membrane</keyword>
<reference evidence="15" key="1">
    <citation type="submission" date="2014-07" db="EMBL/GenBank/DDBJ databases">
        <authorList>
            <person name="Martin A.A"/>
            <person name="De Silva N."/>
        </authorList>
    </citation>
    <scope>NUCLEOTIDE SEQUENCE</scope>
</reference>
<comment type="subcellular location">
    <subcellularLocation>
        <location evidence="1">Mitochondrion inner membrane</location>
        <topology evidence="1">Peripheral membrane protein</topology>
        <orientation evidence="1">Intermembrane side</orientation>
    </subcellularLocation>
    <subcellularLocation>
        <location evidence="10">Mitochondrion outer membrane</location>
        <topology evidence="10">Peripheral membrane protein</topology>
        <orientation evidence="10">Intermembrane side</orientation>
    </subcellularLocation>
</comment>
<keyword evidence="3" id="KW-0808">Transferase</keyword>
<keyword evidence="7" id="KW-0496">Mitochondrion</keyword>
<dbReference type="SUPFAM" id="SSF69593">
    <property type="entry name" value="Glycerol-3-phosphate (1)-acyltransferase"/>
    <property type="match status" value="1"/>
</dbReference>
<dbReference type="Proteomes" id="UP000035680">
    <property type="component" value="Unassembled WGS sequence"/>
</dbReference>
<keyword evidence="15" id="KW-1185">Reference proteome</keyword>
<evidence type="ECO:0000256" key="6">
    <source>
        <dbReference type="ARBA" id="ARBA00023098"/>
    </source>
</evidence>
<accession>A0A0K0G0A3</accession>
<evidence type="ECO:0000256" key="2">
    <source>
        <dbReference type="ARBA" id="ARBA00010524"/>
    </source>
</evidence>
<evidence type="ECO:0000256" key="8">
    <source>
        <dbReference type="ARBA" id="ARBA00023136"/>
    </source>
</evidence>
<evidence type="ECO:0000313" key="16">
    <source>
        <dbReference type="WBParaSite" id="SVE_1813800.1"/>
    </source>
</evidence>
<dbReference type="AlphaFoldDB" id="A0A0K0G0A3"/>
<sequence>MNFKDIKKPLVSQFQYPWPFPRQDSLYFKLKSRLVMTTVFMLSKLVFSKLMEINGGVNKVNLYGKEKFLKCLRDINRPLITMSNHRSNIDDPLMWASLLTCREFFANIPRFRFALAASDVCFTNPIFTKFFSLGRCVPCVRGEGVFQKGVDFCIEKLNENGWVHIFPEGKVETKPIRHKWGIGRLVDQCRVPPTVIPIWIKGMDKVYPSKKRYVIYGGNTVEIIVGDPIDMSLYIKTLPPSLEEIGRRKLITDFLQDKLLYTGNASLGIEPDF</sequence>
<dbReference type="GO" id="GO:0047184">
    <property type="term" value="F:1-acylglycerophosphocholine O-acyltransferase activity"/>
    <property type="evidence" value="ECO:0007669"/>
    <property type="project" value="TreeGrafter"/>
</dbReference>
<evidence type="ECO:0000256" key="7">
    <source>
        <dbReference type="ARBA" id="ARBA00023128"/>
    </source>
</evidence>
<dbReference type="GO" id="GO:0035965">
    <property type="term" value="P:cardiolipin acyl-chain remodeling"/>
    <property type="evidence" value="ECO:0007669"/>
    <property type="project" value="TreeGrafter"/>
</dbReference>
<evidence type="ECO:0000256" key="1">
    <source>
        <dbReference type="ARBA" id="ARBA00004137"/>
    </source>
</evidence>
<dbReference type="PANTHER" id="PTHR12497">
    <property type="entry name" value="TAZ PROTEIN TAFAZZIN"/>
    <property type="match status" value="1"/>
</dbReference>
<comment type="catalytic activity">
    <reaction evidence="12">
        <text>1,2-di-(9Z-octadecenoyl)-sn-glycero-3-phosphocholine + 1-hexadecanoyl-sn-glycero-3-phosphocholine = 1-hexadecanoyl-2-(9Z-octadecenoyl)-sn-glycero-3-phosphocholine + 1-(9Z-octadecenoyl)-sn-glycero-3-phosphocholine</text>
        <dbReference type="Rhea" id="RHEA:43816"/>
        <dbReference type="ChEBI" id="CHEBI:28610"/>
        <dbReference type="ChEBI" id="CHEBI:72998"/>
        <dbReference type="ChEBI" id="CHEBI:73001"/>
        <dbReference type="ChEBI" id="CHEBI:74669"/>
    </reaction>
    <physiologicalReaction direction="left-to-right" evidence="12">
        <dbReference type="Rhea" id="RHEA:43817"/>
    </physiologicalReaction>
    <physiologicalReaction direction="right-to-left" evidence="12">
        <dbReference type="Rhea" id="RHEA:43818"/>
    </physiologicalReaction>
</comment>
<evidence type="ECO:0000313" key="15">
    <source>
        <dbReference type="Proteomes" id="UP000035680"/>
    </source>
</evidence>
<evidence type="ECO:0000256" key="4">
    <source>
        <dbReference type="ARBA" id="ARBA00022787"/>
    </source>
</evidence>
<evidence type="ECO:0000256" key="5">
    <source>
        <dbReference type="ARBA" id="ARBA00022792"/>
    </source>
</evidence>
<dbReference type="CDD" id="cd07989">
    <property type="entry name" value="LPLAT_AGPAT-like"/>
    <property type="match status" value="1"/>
</dbReference>
<dbReference type="GO" id="GO:0007007">
    <property type="term" value="P:inner mitochondrial membrane organization"/>
    <property type="evidence" value="ECO:0007669"/>
    <property type="project" value="TreeGrafter"/>
</dbReference>
<dbReference type="GO" id="GO:0005743">
    <property type="term" value="C:mitochondrial inner membrane"/>
    <property type="evidence" value="ECO:0007669"/>
    <property type="project" value="UniProtKB-SubCell"/>
</dbReference>
<comment type="catalytic activity">
    <reaction evidence="11">
        <text>1'-[1,2-diacyl-sn-glycero-3-phospho],3'-[1-acyl-sn-glycero-3-phospho]-glycerol + a 1,2-diacyl-sn-glycero-3-phosphocholine = a cardiolipin + a 1-acyl-sn-glycero-3-phosphocholine</text>
        <dbReference type="Rhea" id="RHEA:33731"/>
        <dbReference type="ChEBI" id="CHEBI:57643"/>
        <dbReference type="ChEBI" id="CHEBI:58168"/>
        <dbReference type="ChEBI" id="CHEBI:62237"/>
        <dbReference type="ChEBI" id="CHEBI:64743"/>
    </reaction>
    <physiologicalReaction direction="left-to-right" evidence="11">
        <dbReference type="Rhea" id="RHEA:33732"/>
    </physiologicalReaction>
    <physiologicalReaction direction="right-to-left" evidence="11">
        <dbReference type="Rhea" id="RHEA:33733"/>
    </physiologicalReaction>
</comment>
<dbReference type="Pfam" id="PF01553">
    <property type="entry name" value="Acyltransferase"/>
    <property type="match status" value="1"/>
</dbReference>
<keyword evidence="9" id="KW-0012">Acyltransferase</keyword>
<name>A0A0K0G0A3_STRVS</name>
<protein>
    <recommendedName>
        <fullName evidence="13">Tafazzin family protein</fullName>
    </recommendedName>
</protein>
<reference evidence="16" key="2">
    <citation type="submission" date="2015-08" db="UniProtKB">
        <authorList>
            <consortium name="WormBaseParasite"/>
        </authorList>
    </citation>
    <scope>IDENTIFICATION</scope>
</reference>
<keyword evidence="6" id="KW-0443">Lipid metabolism</keyword>
<feature type="domain" description="Phospholipid/glycerol acyltransferase" evidence="14">
    <location>
        <begin position="79"/>
        <end position="203"/>
    </location>
</feature>
<evidence type="ECO:0000256" key="3">
    <source>
        <dbReference type="ARBA" id="ARBA00022679"/>
    </source>
</evidence>
<dbReference type="InterPro" id="IPR002123">
    <property type="entry name" value="Plipid/glycerol_acylTrfase"/>
</dbReference>
<evidence type="ECO:0000256" key="9">
    <source>
        <dbReference type="ARBA" id="ARBA00023315"/>
    </source>
</evidence>
<dbReference type="WBParaSite" id="SVE_1813800.1">
    <property type="protein sequence ID" value="SVE_1813800.1"/>
    <property type="gene ID" value="SVE_1813800"/>
</dbReference>
<organism evidence="15 16">
    <name type="scientific">Strongyloides venezuelensis</name>
    <name type="common">Threadworm</name>
    <dbReference type="NCBI Taxonomy" id="75913"/>
    <lineage>
        <taxon>Eukaryota</taxon>
        <taxon>Metazoa</taxon>
        <taxon>Ecdysozoa</taxon>
        <taxon>Nematoda</taxon>
        <taxon>Chromadorea</taxon>
        <taxon>Rhabditida</taxon>
        <taxon>Tylenchina</taxon>
        <taxon>Panagrolaimomorpha</taxon>
        <taxon>Strongyloidoidea</taxon>
        <taxon>Strongyloididae</taxon>
        <taxon>Strongyloides</taxon>
    </lineage>
</organism>
<dbReference type="GO" id="GO:0005741">
    <property type="term" value="C:mitochondrial outer membrane"/>
    <property type="evidence" value="ECO:0007669"/>
    <property type="project" value="UniProtKB-SubCell"/>
</dbReference>
<evidence type="ECO:0000256" key="13">
    <source>
        <dbReference type="RuleBase" id="RU365062"/>
    </source>
</evidence>
<comment type="similarity">
    <text evidence="2 13">Belongs to the taffazin family.</text>
</comment>
<dbReference type="InterPro" id="IPR000872">
    <property type="entry name" value="Tafazzin"/>
</dbReference>
<dbReference type="PANTHER" id="PTHR12497:SF0">
    <property type="entry name" value="TAFAZZIN"/>
    <property type="match status" value="1"/>
</dbReference>
<dbReference type="STRING" id="75913.A0A0K0G0A3"/>
<keyword evidence="4" id="KW-1000">Mitochondrion outer membrane</keyword>
<evidence type="ECO:0000256" key="12">
    <source>
        <dbReference type="ARBA" id="ARBA00049543"/>
    </source>
</evidence>
<dbReference type="SMART" id="SM00563">
    <property type="entry name" value="PlsC"/>
    <property type="match status" value="1"/>
</dbReference>
<evidence type="ECO:0000259" key="14">
    <source>
        <dbReference type="SMART" id="SM00563"/>
    </source>
</evidence>